<evidence type="ECO:0000313" key="2">
    <source>
        <dbReference type="EMBL" id="RVU43059.1"/>
    </source>
</evidence>
<protein>
    <submittedName>
        <fullName evidence="2">GNAT family N-acetyltransferase</fullName>
    </submittedName>
</protein>
<comment type="caution">
    <text evidence="2">The sequence shown here is derived from an EMBL/GenBank/DDBJ whole genome shotgun (WGS) entry which is preliminary data.</text>
</comment>
<dbReference type="Proteomes" id="UP000285575">
    <property type="component" value="Unassembled WGS sequence"/>
</dbReference>
<gene>
    <name evidence="2" type="ORF">EOE66_21425</name>
</gene>
<dbReference type="AlphaFoldDB" id="A0A437R8F8"/>
<dbReference type="CDD" id="cd04301">
    <property type="entry name" value="NAT_SF"/>
    <property type="match status" value="1"/>
</dbReference>
<dbReference type="Pfam" id="PF00583">
    <property type="entry name" value="Acetyltransf_1"/>
    <property type="match status" value="1"/>
</dbReference>
<evidence type="ECO:0000259" key="1">
    <source>
        <dbReference type="PROSITE" id="PS51186"/>
    </source>
</evidence>
<feature type="domain" description="N-acetyltransferase" evidence="1">
    <location>
        <begin position="5"/>
        <end position="157"/>
    </location>
</feature>
<dbReference type="Gene3D" id="3.40.630.30">
    <property type="match status" value="1"/>
</dbReference>
<evidence type="ECO:0000313" key="3">
    <source>
        <dbReference type="Proteomes" id="UP000285575"/>
    </source>
</evidence>
<dbReference type="OrthoDB" id="7356080at2"/>
<accession>A0A437R8F8</accession>
<organism evidence="2 3">
    <name type="scientific">Rubrivivax rivuli</name>
    <dbReference type="NCBI Taxonomy" id="1862385"/>
    <lineage>
        <taxon>Bacteria</taxon>
        <taxon>Pseudomonadati</taxon>
        <taxon>Pseudomonadota</taxon>
        <taxon>Betaproteobacteria</taxon>
        <taxon>Burkholderiales</taxon>
        <taxon>Sphaerotilaceae</taxon>
        <taxon>Rubrivivax</taxon>
    </lineage>
</organism>
<dbReference type="RefSeq" id="WP_128230792.1">
    <property type="nucleotide sequence ID" value="NZ_SACR01000008.1"/>
</dbReference>
<reference evidence="2 3" key="1">
    <citation type="submission" date="2019-01" db="EMBL/GenBank/DDBJ databases">
        <authorList>
            <person name="Chen W.-M."/>
        </authorList>
    </citation>
    <scope>NUCLEOTIDE SEQUENCE [LARGE SCALE GENOMIC DNA]</scope>
    <source>
        <strain evidence="2 3">KYPY4</strain>
    </source>
</reference>
<dbReference type="InterPro" id="IPR000182">
    <property type="entry name" value="GNAT_dom"/>
</dbReference>
<dbReference type="EMBL" id="SACR01000008">
    <property type="protein sequence ID" value="RVU43059.1"/>
    <property type="molecule type" value="Genomic_DNA"/>
</dbReference>
<keyword evidence="2" id="KW-0808">Transferase</keyword>
<sequence length="157" mass="16651">MSPALTVEPLARHRALVPLLAEWFASEWPAWYGSAGQGNIDQDLRAFATSETTLPIGFVAFLAGKPVGACALKAESIPSHAHLSPWASAGFVAPKLRGKGIGAGLLAAMLTHAHRLGYPHVYCGTSTAESLLQRSGWHAIEVTQHAGKRLTVYRSAA</sequence>
<dbReference type="SUPFAM" id="SSF55729">
    <property type="entry name" value="Acyl-CoA N-acyltransferases (Nat)"/>
    <property type="match status" value="1"/>
</dbReference>
<name>A0A437R8F8_9BURK</name>
<proteinExistence type="predicted"/>
<dbReference type="PROSITE" id="PS51186">
    <property type="entry name" value="GNAT"/>
    <property type="match status" value="1"/>
</dbReference>
<dbReference type="InterPro" id="IPR016181">
    <property type="entry name" value="Acyl_CoA_acyltransferase"/>
</dbReference>
<dbReference type="GO" id="GO:0016747">
    <property type="term" value="F:acyltransferase activity, transferring groups other than amino-acyl groups"/>
    <property type="evidence" value="ECO:0007669"/>
    <property type="project" value="InterPro"/>
</dbReference>
<keyword evidence="3" id="KW-1185">Reference proteome</keyword>